<keyword evidence="2" id="KW-0732">Signal</keyword>
<name>A0A9W8ACP0_9FUNG</name>
<sequence length="658" mass="71592">MDLLTAFLVLASSASAASATTRPLEYYFPPATSTAPGTSASYPYYPPVQKLADSTTPGSSASYPYYPPVQKLADSTTPGASASYPYYPPVQQPATSTAPGTSASYPYYPPQPATSTAPGTSASYPYYPPVQKLADSTTPGASASYPYYPPVQQPATSTSTFSALQHDHAPAANLAVNNNVSRIHALLAQARVEELQRKIRAQVVKSQKSTEAQQNYKGTSGRRGVTPVGLPVRTDSAQPNLSRPIVSFPENHVYDIPGSFPPPRAQFVPPMAEPKEATVYPDGFIYKIPGSFPESIPQVPSGPNEPILATESAPIDDDKVSKEQGESHSRNSFLTNWLGKLTRNSRSTKPKTSLSETHEDSGSNRSDSDAAKPTLEKKKSATLGYPGTPEEAGEKIKSDIDELFKSHPIPPALEEKAREMIARRKKEDEDRLARFEAANSDRDDEPTQENVDRSPLESPSSPIVPFHGSLQGYNADGTARTTTSAPHLEAEANVMDELAKFNYLIHIDQTGSAAAPNPISDQGEDEIATTTPQATGEYYPNLEKLIKDGIITIQEGDSHPLGPVFDTNARMYPQEPEKHVLAINLSRSDELRQIAPFLSIENDELVFDLYKLHDMVRKNIFRTKVYDGQSTIDRPYSPDNMCDDQSSCGVDEDNTTRA</sequence>
<evidence type="ECO:0000256" key="2">
    <source>
        <dbReference type="SAM" id="SignalP"/>
    </source>
</evidence>
<feature type="region of interest" description="Disordered" evidence="1">
    <location>
        <begin position="436"/>
        <end position="481"/>
    </location>
</feature>
<feature type="region of interest" description="Disordered" evidence="1">
    <location>
        <begin position="632"/>
        <end position="658"/>
    </location>
</feature>
<feature type="signal peptide" evidence="2">
    <location>
        <begin position="1"/>
        <end position="19"/>
    </location>
</feature>
<gene>
    <name evidence="3" type="ORF">IWQ60_006179</name>
</gene>
<feature type="region of interest" description="Disordered" evidence="1">
    <location>
        <begin position="206"/>
        <end position="244"/>
    </location>
</feature>
<dbReference type="AlphaFoldDB" id="A0A9W8ACP0"/>
<organism evidence="3 4">
    <name type="scientific">Tieghemiomyces parasiticus</name>
    <dbReference type="NCBI Taxonomy" id="78921"/>
    <lineage>
        <taxon>Eukaryota</taxon>
        <taxon>Fungi</taxon>
        <taxon>Fungi incertae sedis</taxon>
        <taxon>Zoopagomycota</taxon>
        <taxon>Kickxellomycotina</taxon>
        <taxon>Dimargaritomycetes</taxon>
        <taxon>Dimargaritales</taxon>
        <taxon>Dimargaritaceae</taxon>
        <taxon>Tieghemiomyces</taxon>
    </lineage>
</organism>
<feature type="compositionally biased region" description="Polar residues" evidence="1">
    <location>
        <begin position="206"/>
        <end position="218"/>
    </location>
</feature>
<feature type="region of interest" description="Disordered" evidence="1">
    <location>
        <begin position="316"/>
        <end position="393"/>
    </location>
</feature>
<accession>A0A9W8ACP0</accession>
<feature type="compositionally biased region" description="Basic and acidic residues" evidence="1">
    <location>
        <begin position="356"/>
        <end position="379"/>
    </location>
</feature>
<protein>
    <submittedName>
        <fullName evidence="3">Uncharacterized protein</fullName>
    </submittedName>
</protein>
<evidence type="ECO:0000256" key="1">
    <source>
        <dbReference type="SAM" id="MobiDB-lite"/>
    </source>
</evidence>
<reference evidence="3" key="1">
    <citation type="submission" date="2022-07" db="EMBL/GenBank/DDBJ databases">
        <title>Phylogenomic reconstructions and comparative analyses of Kickxellomycotina fungi.</title>
        <authorList>
            <person name="Reynolds N.K."/>
            <person name="Stajich J.E."/>
            <person name="Barry K."/>
            <person name="Grigoriev I.V."/>
            <person name="Crous P."/>
            <person name="Smith M.E."/>
        </authorList>
    </citation>
    <scope>NUCLEOTIDE SEQUENCE</scope>
    <source>
        <strain evidence="3">RSA 861</strain>
    </source>
</reference>
<keyword evidence="4" id="KW-1185">Reference proteome</keyword>
<comment type="caution">
    <text evidence="3">The sequence shown here is derived from an EMBL/GenBank/DDBJ whole genome shotgun (WGS) entry which is preliminary data.</text>
</comment>
<dbReference type="Proteomes" id="UP001150569">
    <property type="component" value="Unassembled WGS sequence"/>
</dbReference>
<evidence type="ECO:0000313" key="4">
    <source>
        <dbReference type="Proteomes" id="UP001150569"/>
    </source>
</evidence>
<proteinExistence type="predicted"/>
<feature type="compositionally biased region" description="Polar residues" evidence="1">
    <location>
        <begin position="342"/>
        <end position="355"/>
    </location>
</feature>
<dbReference type="EMBL" id="JANBPT010000363">
    <property type="protein sequence ID" value="KAJ1922946.1"/>
    <property type="molecule type" value="Genomic_DNA"/>
</dbReference>
<feature type="compositionally biased region" description="Basic and acidic residues" evidence="1">
    <location>
        <begin position="316"/>
        <end position="329"/>
    </location>
</feature>
<evidence type="ECO:0000313" key="3">
    <source>
        <dbReference type="EMBL" id="KAJ1922946.1"/>
    </source>
</evidence>
<feature type="chain" id="PRO_5040917692" evidence="2">
    <location>
        <begin position="20"/>
        <end position="658"/>
    </location>
</feature>